<dbReference type="EMBL" id="UINC01206283">
    <property type="protein sequence ID" value="SVE27840.1"/>
    <property type="molecule type" value="Genomic_DNA"/>
</dbReference>
<dbReference type="AlphaFoldDB" id="A0A383C726"/>
<reference evidence="2" key="1">
    <citation type="submission" date="2018-05" db="EMBL/GenBank/DDBJ databases">
        <authorList>
            <person name="Lanie J.A."/>
            <person name="Ng W.-L."/>
            <person name="Kazmierczak K.M."/>
            <person name="Andrzejewski T.M."/>
            <person name="Davidsen T.M."/>
            <person name="Wayne K.J."/>
            <person name="Tettelin H."/>
            <person name="Glass J.I."/>
            <person name="Rusch D."/>
            <person name="Podicherti R."/>
            <person name="Tsui H.-C.T."/>
            <person name="Winkler M.E."/>
        </authorList>
    </citation>
    <scope>NUCLEOTIDE SEQUENCE</scope>
</reference>
<sequence>MFLLNFNNKKPLLYTICIYLFINIFLYFLKPNFCYNNDKKLKWGVGENKTLFPSLLFSLIFSIFSYLIFNLIFV</sequence>
<evidence type="ECO:0000256" key="1">
    <source>
        <dbReference type="SAM" id="Phobius"/>
    </source>
</evidence>
<keyword evidence="1" id="KW-1133">Transmembrane helix</keyword>
<keyword evidence="1" id="KW-0472">Membrane</keyword>
<feature type="transmembrane region" description="Helical" evidence="1">
    <location>
        <begin position="12"/>
        <end position="29"/>
    </location>
</feature>
<proteinExistence type="predicted"/>
<organism evidence="2">
    <name type="scientific">marine metagenome</name>
    <dbReference type="NCBI Taxonomy" id="408172"/>
    <lineage>
        <taxon>unclassified sequences</taxon>
        <taxon>metagenomes</taxon>
        <taxon>ecological metagenomes</taxon>
    </lineage>
</organism>
<protein>
    <submittedName>
        <fullName evidence="2">Uncharacterized protein</fullName>
    </submittedName>
</protein>
<name>A0A383C726_9ZZZZ</name>
<keyword evidence="1" id="KW-0812">Transmembrane</keyword>
<feature type="transmembrane region" description="Helical" evidence="1">
    <location>
        <begin position="50"/>
        <end position="73"/>
    </location>
</feature>
<evidence type="ECO:0000313" key="2">
    <source>
        <dbReference type="EMBL" id="SVE27840.1"/>
    </source>
</evidence>
<accession>A0A383C726</accession>
<gene>
    <name evidence="2" type="ORF">METZ01_LOCUS480694</name>
</gene>